<name>A0A084G6J8_PSEDA</name>
<evidence type="ECO:0000256" key="1">
    <source>
        <dbReference type="PROSITE-ProRule" id="PRU00042"/>
    </source>
</evidence>
<dbReference type="InterPro" id="IPR051061">
    <property type="entry name" value="Zinc_finger_trans_reg"/>
</dbReference>
<keyword evidence="1" id="KW-0863">Zinc-finger</keyword>
<evidence type="ECO:0000313" key="4">
    <source>
        <dbReference type="EMBL" id="KEZ42960.1"/>
    </source>
</evidence>
<proteinExistence type="predicted"/>
<dbReference type="InterPro" id="IPR013087">
    <property type="entry name" value="Znf_C2H2_type"/>
</dbReference>
<dbReference type="Gene3D" id="3.30.160.60">
    <property type="entry name" value="Classic Zinc Finger"/>
    <property type="match status" value="1"/>
</dbReference>
<comment type="caution">
    <text evidence="4">The sequence shown here is derived from an EMBL/GenBank/DDBJ whole genome shotgun (WGS) entry which is preliminary data.</text>
</comment>
<feature type="compositionally biased region" description="Polar residues" evidence="2">
    <location>
        <begin position="188"/>
        <end position="203"/>
    </location>
</feature>
<accession>A0A084G6J8</accession>
<dbReference type="Proteomes" id="UP000028545">
    <property type="component" value="Unassembled WGS sequence"/>
</dbReference>
<feature type="compositionally biased region" description="Basic and acidic residues" evidence="2">
    <location>
        <begin position="57"/>
        <end position="84"/>
    </location>
</feature>
<dbReference type="PANTHER" id="PTHR46179:SF19">
    <property type="entry name" value="C2H2 FINGER DOMAIN TRANSCRIPTION FACTOR (EUROFUNG)-RELATED"/>
    <property type="match status" value="1"/>
</dbReference>
<dbReference type="GO" id="GO:0006357">
    <property type="term" value="P:regulation of transcription by RNA polymerase II"/>
    <property type="evidence" value="ECO:0007669"/>
    <property type="project" value="TreeGrafter"/>
</dbReference>
<dbReference type="InterPro" id="IPR059095">
    <property type="entry name" value="Znf_C2H2_17_2nd"/>
</dbReference>
<evidence type="ECO:0000313" key="5">
    <source>
        <dbReference type="Proteomes" id="UP000028545"/>
    </source>
</evidence>
<dbReference type="KEGG" id="sapo:SAPIO_CDS5410"/>
<dbReference type="AlphaFoldDB" id="A0A084G6J8"/>
<evidence type="ECO:0000259" key="3">
    <source>
        <dbReference type="PROSITE" id="PS50157"/>
    </source>
</evidence>
<dbReference type="SUPFAM" id="SSF57667">
    <property type="entry name" value="beta-beta-alpha zinc fingers"/>
    <property type="match status" value="1"/>
</dbReference>
<feature type="compositionally biased region" description="Low complexity" evidence="2">
    <location>
        <begin position="166"/>
        <end position="185"/>
    </location>
</feature>
<dbReference type="EMBL" id="JOWA01000098">
    <property type="protein sequence ID" value="KEZ42960.1"/>
    <property type="molecule type" value="Genomic_DNA"/>
</dbReference>
<dbReference type="OrthoDB" id="6077919at2759"/>
<dbReference type="GO" id="GO:0005634">
    <property type="term" value="C:nucleus"/>
    <property type="evidence" value="ECO:0007669"/>
    <property type="project" value="TreeGrafter"/>
</dbReference>
<reference evidence="4 5" key="1">
    <citation type="journal article" date="2014" name="Genome Announc.">
        <title>Draft genome sequence of the pathogenic fungus Scedosporium apiospermum.</title>
        <authorList>
            <person name="Vandeputte P."/>
            <person name="Ghamrawi S."/>
            <person name="Rechenmann M."/>
            <person name="Iltis A."/>
            <person name="Giraud S."/>
            <person name="Fleury M."/>
            <person name="Thornton C."/>
            <person name="Delhaes L."/>
            <person name="Meyer W."/>
            <person name="Papon N."/>
            <person name="Bouchara J.P."/>
        </authorList>
    </citation>
    <scope>NUCLEOTIDE SEQUENCE [LARGE SCALE GENOMIC DNA]</scope>
    <source>
        <strain evidence="4 5">IHEM 14462</strain>
    </source>
</reference>
<sequence>MPTDVFNDSGEGSRPQTPFHPRYEPVAGPKFGDVIENLPRADEAYVVAIMDQNRNPDIPHHIIEDGPDLSDKESYTSEHRDHDWASPSRPPTPGKKMRLPAPQESDSSSKFEALQQLATDALANFASPSQASDLSPGPQHAPHGDPRRQAPALLTGRDLPFRREGSLPVSASAPTPSSSSSYAPPDYFQTNTLLSALNPTSPVGTGLPAAPLASPKSIGPRSPTASLLPHRPSQQHLPRLNSAPLNSAPNPTGRLPSLHQLMGPHSPTSSIERDDDHLSYPQTSPFAYQPSALPRPPSISGHHQGTPPVSPNGSYGRDFPSSPKPQGRTANYYPTSKPGPIMASGVSAITTSSLLRSAGGEYMANSNAATSNTDHSGLSAVEGLVSSGNGSGSSEVGTFKCTFEGCQAKPFQTQYLLNSHANVHSSARPHYCPVQGCPRSKPGQGFKRKNEMIRHGFVHESPGYACPFCPDREHKYPRPDNLQRHVRARHVDKDKNDPKLVEVLSQRRDGITRGRRRRGAQS</sequence>
<organism evidence="4 5">
    <name type="scientific">Pseudallescheria apiosperma</name>
    <name type="common">Scedosporium apiospermum</name>
    <dbReference type="NCBI Taxonomy" id="563466"/>
    <lineage>
        <taxon>Eukaryota</taxon>
        <taxon>Fungi</taxon>
        <taxon>Dikarya</taxon>
        <taxon>Ascomycota</taxon>
        <taxon>Pezizomycotina</taxon>
        <taxon>Sordariomycetes</taxon>
        <taxon>Hypocreomycetidae</taxon>
        <taxon>Microascales</taxon>
        <taxon>Microascaceae</taxon>
        <taxon>Scedosporium</taxon>
    </lineage>
</organism>
<dbReference type="RefSeq" id="XP_016642759.1">
    <property type="nucleotide sequence ID" value="XM_016787744.1"/>
</dbReference>
<evidence type="ECO:0000256" key="2">
    <source>
        <dbReference type="SAM" id="MobiDB-lite"/>
    </source>
</evidence>
<protein>
    <recommendedName>
        <fullName evidence="3">C2H2-type domain-containing protein</fullName>
    </recommendedName>
</protein>
<dbReference type="OMA" id="GGEYMAN"/>
<feature type="region of interest" description="Disordered" evidence="2">
    <location>
        <begin position="1"/>
        <end position="28"/>
    </location>
</feature>
<dbReference type="Pfam" id="PF26176">
    <property type="entry name" value="zf_C2H2_17_2"/>
    <property type="match status" value="1"/>
</dbReference>
<keyword evidence="1" id="KW-0479">Metal-binding</keyword>
<dbReference type="PANTHER" id="PTHR46179">
    <property type="entry name" value="ZINC FINGER PROTEIN"/>
    <property type="match status" value="1"/>
</dbReference>
<gene>
    <name evidence="4" type="ORF">SAPIO_CDS5410</name>
</gene>
<dbReference type="InterPro" id="IPR036236">
    <property type="entry name" value="Znf_C2H2_sf"/>
</dbReference>
<keyword evidence="5" id="KW-1185">Reference proteome</keyword>
<dbReference type="PROSITE" id="PS50157">
    <property type="entry name" value="ZINC_FINGER_C2H2_2"/>
    <property type="match status" value="1"/>
</dbReference>
<feature type="region of interest" description="Disordered" evidence="2">
    <location>
        <begin position="54"/>
        <end position="332"/>
    </location>
</feature>
<dbReference type="GeneID" id="27724482"/>
<feature type="region of interest" description="Disordered" evidence="2">
    <location>
        <begin position="476"/>
        <end position="522"/>
    </location>
</feature>
<feature type="domain" description="C2H2-type" evidence="3">
    <location>
        <begin position="399"/>
        <end position="429"/>
    </location>
</feature>
<dbReference type="SMART" id="SM00355">
    <property type="entry name" value="ZnF_C2H2"/>
    <property type="match status" value="3"/>
</dbReference>
<dbReference type="HOGENOM" id="CLU_021529_1_1_1"/>
<feature type="compositionally biased region" description="Basic residues" evidence="2">
    <location>
        <begin position="513"/>
        <end position="522"/>
    </location>
</feature>
<dbReference type="GO" id="GO:0008270">
    <property type="term" value="F:zinc ion binding"/>
    <property type="evidence" value="ECO:0007669"/>
    <property type="project" value="UniProtKB-KW"/>
</dbReference>
<keyword evidence="1" id="KW-0862">Zinc</keyword>
<dbReference type="VEuPathDB" id="FungiDB:SAPIO_CDS5410"/>
<feature type="compositionally biased region" description="Basic and acidic residues" evidence="2">
    <location>
        <begin position="476"/>
        <end position="512"/>
    </location>
</feature>